<reference evidence="2 3" key="2">
    <citation type="journal article" date="2017" name="Sci. Rep.">
        <title>Ant-infecting Ophiocordyceps genomes reveal a high diversity of potential behavioral manipulation genes and a possible major role for enterotoxins.</title>
        <authorList>
            <person name="de Bekker C."/>
            <person name="Ohm R.A."/>
            <person name="Evans H.C."/>
            <person name="Brachmann A."/>
            <person name="Hughes D.P."/>
        </authorList>
    </citation>
    <scope>NUCLEOTIDE SEQUENCE [LARGE SCALE GENOMIC DNA]</scope>
    <source>
        <strain evidence="2 3">SC16a</strain>
    </source>
</reference>
<organism evidence="2 3">
    <name type="scientific">Ophiocordyceps unilateralis</name>
    <name type="common">Zombie-ant fungus</name>
    <name type="synonym">Torrubia unilateralis</name>
    <dbReference type="NCBI Taxonomy" id="268505"/>
    <lineage>
        <taxon>Eukaryota</taxon>
        <taxon>Fungi</taxon>
        <taxon>Dikarya</taxon>
        <taxon>Ascomycota</taxon>
        <taxon>Pezizomycotina</taxon>
        <taxon>Sordariomycetes</taxon>
        <taxon>Hypocreomycetidae</taxon>
        <taxon>Hypocreales</taxon>
        <taxon>Ophiocordycipitaceae</taxon>
        <taxon>Ophiocordyceps</taxon>
    </lineage>
</organism>
<name>A0A2A9PAQ6_OPHUN</name>
<keyword evidence="3" id="KW-1185">Reference proteome</keyword>
<dbReference type="EMBL" id="LAZP02000330">
    <property type="protein sequence ID" value="PFH58091.1"/>
    <property type="molecule type" value="Genomic_DNA"/>
</dbReference>
<sequence length="129" mass="14487">MLAALPKESMDGSREMLPTSHPSFNTSTMQRVTAAEGKRVLNGGRKPLPSASAPIPQSKPDWYFMYTVLPQAVRQREREREVSMKLMQTPSILRRFFNLTPVMIGVVETLDSVAVFRHGPPMSPHPCLH</sequence>
<dbReference type="Proteomes" id="UP000037136">
    <property type="component" value="Unassembled WGS sequence"/>
</dbReference>
<feature type="region of interest" description="Disordered" evidence="1">
    <location>
        <begin position="1"/>
        <end position="58"/>
    </location>
</feature>
<proteinExistence type="predicted"/>
<evidence type="ECO:0000313" key="2">
    <source>
        <dbReference type="EMBL" id="PFH58091.1"/>
    </source>
</evidence>
<evidence type="ECO:0000313" key="3">
    <source>
        <dbReference type="Proteomes" id="UP000037136"/>
    </source>
</evidence>
<comment type="caution">
    <text evidence="2">The sequence shown here is derived from an EMBL/GenBank/DDBJ whole genome shotgun (WGS) entry which is preliminary data.</text>
</comment>
<accession>A0A2A9PAQ6</accession>
<evidence type="ECO:0000256" key="1">
    <source>
        <dbReference type="SAM" id="MobiDB-lite"/>
    </source>
</evidence>
<feature type="compositionally biased region" description="Polar residues" evidence="1">
    <location>
        <begin position="20"/>
        <end position="31"/>
    </location>
</feature>
<protein>
    <submittedName>
        <fullName evidence="2">Uncharacterized protein</fullName>
    </submittedName>
</protein>
<dbReference type="AlphaFoldDB" id="A0A2A9PAQ6"/>
<gene>
    <name evidence="2" type="ORF">XA68_14193</name>
</gene>
<reference evidence="2 3" key="1">
    <citation type="journal article" date="2015" name="BMC Genomics">
        <title>Gene expression during zombie ant biting behavior reflects the complexity underlying fungal parasitic behavioral manipulation.</title>
        <authorList>
            <person name="de Bekker C."/>
            <person name="Ohm R.A."/>
            <person name="Loreto R.G."/>
            <person name="Sebastian A."/>
            <person name="Albert I."/>
            <person name="Merrow M."/>
            <person name="Brachmann A."/>
            <person name="Hughes D.P."/>
        </authorList>
    </citation>
    <scope>NUCLEOTIDE SEQUENCE [LARGE SCALE GENOMIC DNA]</scope>
    <source>
        <strain evidence="2 3">SC16a</strain>
    </source>
</reference>